<name>A0A8T2PM52_9TELE</name>
<dbReference type="AlphaFoldDB" id="A0A8T2PM52"/>
<evidence type="ECO:0000313" key="2">
    <source>
        <dbReference type="Proteomes" id="UP000824540"/>
    </source>
</evidence>
<dbReference type="Proteomes" id="UP000824540">
    <property type="component" value="Unassembled WGS sequence"/>
</dbReference>
<dbReference type="EMBL" id="JAFBMS010000006">
    <property type="protein sequence ID" value="KAG9351312.1"/>
    <property type="molecule type" value="Genomic_DNA"/>
</dbReference>
<evidence type="ECO:0000313" key="1">
    <source>
        <dbReference type="EMBL" id="KAG9351312.1"/>
    </source>
</evidence>
<gene>
    <name evidence="1" type="ORF">JZ751_022558</name>
</gene>
<proteinExistence type="predicted"/>
<comment type="caution">
    <text evidence="1">The sequence shown here is derived from an EMBL/GenBank/DDBJ whole genome shotgun (WGS) entry which is preliminary data.</text>
</comment>
<reference evidence="1" key="1">
    <citation type="thesis" date="2021" institute="BYU ScholarsArchive" country="Provo, UT, USA">
        <title>Applications of and Algorithms for Genome Assembly and Genomic Analyses with an Emphasis on Marine Teleosts.</title>
        <authorList>
            <person name="Pickett B.D."/>
        </authorList>
    </citation>
    <scope>NUCLEOTIDE SEQUENCE</scope>
    <source>
        <strain evidence="1">HI-2016</strain>
    </source>
</reference>
<organism evidence="1 2">
    <name type="scientific">Albula glossodonta</name>
    <name type="common">roundjaw bonefish</name>
    <dbReference type="NCBI Taxonomy" id="121402"/>
    <lineage>
        <taxon>Eukaryota</taxon>
        <taxon>Metazoa</taxon>
        <taxon>Chordata</taxon>
        <taxon>Craniata</taxon>
        <taxon>Vertebrata</taxon>
        <taxon>Euteleostomi</taxon>
        <taxon>Actinopterygii</taxon>
        <taxon>Neopterygii</taxon>
        <taxon>Teleostei</taxon>
        <taxon>Albuliformes</taxon>
        <taxon>Albulidae</taxon>
        <taxon>Albula</taxon>
    </lineage>
</organism>
<sequence length="74" mass="8512">MESMIHKNEVPLIDSRVRRARCPVIGPEEHFGGFVAGHYVVDESEYGRNLLVLQCLQDEDRKHVTCRSMLSEVQ</sequence>
<accession>A0A8T2PM52</accession>
<keyword evidence="2" id="KW-1185">Reference proteome</keyword>
<protein>
    <submittedName>
        <fullName evidence="1">Uncharacterized protein</fullName>
    </submittedName>
</protein>